<comment type="similarity">
    <text evidence="9 10">Belongs to the TrpA family.</text>
</comment>
<dbReference type="GO" id="GO:0005829">
    <property type="term" value="C:cytosol"/>
    <property type="evidence" value="ECO:0007669"/>
    <property type="project" value="TreeGrafter"/>
</dbReference>
<dbReference type="HAMAP" id="MF_00131">
    <property type="entry name" value="Trp_synth_alpha"/>
    <property type="match status" value="1"/>
</dbReference>
<dbReference type="FunFam" id="3.20.20.70:FF:000037">
    <property type="entry name" value="Tryptophan synthase alpha chain"/>
    <property type="match status" value="1"/>
</dbReference>
<comment type="subunit">
    <text evidence="3 9">Tetramer of two alpha and two beta chains.</text>
</comment>
<proteinExistence type="inferred from homology"/>
<reference evidence="12" key="1">
    <citation type="submission" date="2018-08" db="EMBL/GenBank/DDBJ databases">
        <authorList>
            <person name="Chevrot R."/>
        </authorList>
    </citation>
    <scope>NUCLEOTIDE SEQUENCE [LARGE SCALE GENOMIC DNA]</scope>
</reference>
<evidence type="ECO:0000256" key="5">
    <source>
        <dbReference type="ARBA" id="ARBA00022822"/>
    </source>
</evidence>
<dbReference type="NCBIfam" id="TIGR00262">
    <property type="entry name" value="trpA"/>
    <property type="match status" value="1"/>
</dbReference>
<accession>A0A383RDV8</accession>
<gene>
    <name evidence="9 11" type="primary">trpA</name>
    <name evidence="11" type="ORF">PBLR_13086</name>
</gene>
<evidence type="ECO:0000256" key="1">
    <source>
        <dbReference type="ARBA" id="ARBA00003365"/>
    </source>
</evidence>
<dbReference type="CDD" id="cd04724">
    <property type="entry name" value="Tryptophan_synthase_alpha"/>
    <property type="match status" value="1"/>
</dbReference>
<dbReference type="SUPFAM" id="SSF51366">
    <property type="entry name" value="Ribulose-phoshate binding barrel"/>
    <property type="match status" value="1"/>
</dbReference>
<dbReference type="InterPro" id="IPR018204">
    <property type="entry name" value="Trp_synthase_alpha_AS"/>
</dbReference>
<evidence type="ECO:0000256" key="4">
    <source>
        <dbReference type="ARBA" id="ARBA00022605"/>
    </source>
</evidence>
<dbReference type="InterPro" id="IPR011060">
    <property type="entry name" value="RibuloseP-bd_barrel"/>
</dbReference>
<evidence type="ECO:0000256" key="2">
    <source>
        <dbReference type="ARBA" id="ARBA00004733"/>
    </source>
</evidence>
<dbReference type="RefSeq" id="WP_138186529.1">
    <property type="nucleotide sequence ID" value="NZ_LS992241.1"/>
</dbReference>
<dbReference type="GO" id="GO:0004834">
    <property type="term" value="F:tryptophan synthase activity"/>
    <property type="evidence" value="ECO:0007669"/>
    <property type="project" value="UniProtKB-UniRule"/>
</dbReference>
<evidence type="ECO:0000256" key="10">
    <source>
        <dbReference type="RuleBase" id="RU003662"/>
    </source>
</evidence>
<dbReference type="Proteomes" id="UP000304148">
    <property type="component" value="Chromosome"/>
</dbReference>
<name>A0A383RDV8_PAEAL</name>
<comment type="pathway">
    <text evidence="2 9">Amino-acid biosynthesis; L-tryptophan biosynthesis; L-tryptophan from chorismate: step 5/5.</text>
</comment>
<dbReference type="PANTHER" id="PTHR43406">
    <property type="entry name" value="TRYPTOPHAN SYNTHASE, ALPHA CHAIN"/>
    <property type="match status" value="1"/>
</dbReference>
<evidence type="ECO:0000256" key="9">
    <source>
        <dbReference type="HAMAP-Rule" id="MF_00131"/>
    </source>
</evidence>
<comment type="catalytic activity">
    <reaction evidence="8 9">
        <text>(1S,2R)-1-C-(indol-3-yl)glycerol 3-phosphate + L-serine = D-glyceraldehyde 3-phosphate + L-tryptophan + H2O</text>
        <dbReference type="Rhea" id="RHEA:10532"/>
        <dbReference type="ChEBI" id="CHEBI:15377"/>
        <dbReference type="ChEBI" id="CHEBI:33384"/>
        <dbReference type="ChEBI" id="CHEBI:57912"/>
        <dbReference type="ChEBI" id="CHEBI:58866"/>
        <dbReference type="ChEBI" id="CHEBI:59776"/>
        <dbReference type="EC" id="4.2.1.20"/>
    </reaction>
</comment>
<keyword evidence="4 9" id="KW-0028">Amino-acid biosynthesis</keyword>
<dbReference type="AlphaFoldDB" id="A0A383RDV8"/>
<keyword evidence="6 9" id="KW-0057">Aromatic amino acid biosynthesis</keyword>
<dbReference type="PROSITE" id="PS00167">
    <property type="entry name" value="TRP_SYNTHASE_ALPHA"/>
    <property type="match status" value="1"/>
</dbReference>
<dbReference type="Gene3D" id="3.20.20.70">
    <property type="entry name" value="Aldolase class I"/>
    <property type="match status" value="1"/>
</dbReference>
<organism evidence="11 12">
    <name type="scientific">Paenibacillus alvei</name>
    <name type="common">Bacillus alvei</name>
    <dbReference type="NCBI Taxonomy" id="44250"/>
    <lineage>
        <taxon>Bacteria</taxon>
        <taxon>Bacillati</taxon>
        <taxon>Bacillota</taxon>
        <taxon>Bacilli</taxon>
        <taxon>Bacillales</taxon>
        <taxon>Paenibacillaceae</taxon>
        <taxon>Paenibacillus</taxon>
    </lineage>
</organism>
<dbReference type="InterPro" id="IPR013785">
    <property type="entry name" value="Aldolase_TIM"/>
</dbReference>
<sequence>MSQTLASRNLLDDTFRTLQAQGKSALMPFITLGDPTCEITLRLLLQMEQAGADIIELGIPYSDPLADGPVIERASARALRNHVSIADGLRIAAQARKQGAQIPYVLFTYYNPVLQFGLDSFLQQARDAGISGIIIPDLPYEESHVVREAADRMGIHLIPLVAPTSESRVSSIVAEGRGFIYCVSSLGVTGVRDTFDSQVDSFIELVRRSTELPIAIGFGISTAEHVKHFGKHCDGVIVGSAIVRRIEEALPLLEHPDSSEEGILQICDFVRQLKH</sequence>
<keyword evidence="7 9" id="KW-0456">Lyase</keyword>
<evidence type="ECO:0000256" key="8">
    <source>
        <dbReference type="ARBA" id="ARBA00049047"/>
    </source>
</evidence>
<dbReference type="Pfam" id="PF00290">
    <property type="entry name" value="Trp_syntA"/>
    <property type="match status" value="1"/>
</dbReference>
<evidence type="ECO:0000256" key="3">
    <source>
        <dbReference type="ARBA" id="ARBA00011270"/>
    </source>
</evidence>
<protein>
    <recommendedName>
        <fullName evidence="9">Tryptophan synthase alpha chain</fullName>
        <ecNumber evidence="9">4.2.1.20</ecNumber>
    </recommendedName>
</protein>
<comment type="function">
    <text evidence="1 9">The alpha subunit is responsible for the aldol cleavage of indoleglycerol phosphate to indole and glyceraldehyde 3-phosphate.</text>
</comment>
<feature type="active site" description="Proton acceptor" evidence="9">
    <location>
        <position position="67"/>
    </location>
</feature>
<keyword evidence="5 9" id="KW-0822">Tryptophan biosynthesis</keyword>
<evidence type="ECO:0000256" key="7">
    <source>
        <dbReference type="ARBA" id="ARBA00023239"/>
    </source>
</evidence>
<feature type="active site" description="Proton acceptor" evidence="9">
    <location>
        <position position="56"/>
    </location>
</feature>
<dbReference type="UniPathway" id="UPA00035">
    <property type="reaction ID" value="UER00044"/>
</dbReference>
<evidence type="ECO:0000313" key="12">
    <source>
        <dbReference type="Proteomes" id="UP000304148"/>
    </source>
</evidence>
<dbReference type="EC" id="4.2.1.20" evidence="9"/>
<dbReference type="InterPro" id="IPR002028">
    <property type="entry name" value="Trp_synthase_suA"/>
</dbReference>
<dbReference type="PANTHER" id="PTHR43406:SF1">
    <property type="entry name" value="TRYPTOPHAN SYNTHASE ALPHA CHAIN, CHLOROPLASTIC"/>
    <property type="match status" value="1"/>
</dbReference>
<dbReference type="EMBL" id="LS992241">
    <property type="protein sequence ID" value="SYX84664.1"/>
    <property type="molecule type" value="Genomic_DNA"/>
</dbReference>
<evidence type="ECO:0000313" key="11">
    <source>
        <dbReference type="EMBL" id="SYX84664.1"/>
    </source>
</evidence>
<evidence type="ECO:0000256" key="6">
    <source>
        <dbReference type="ARBA" id="ARBA00023141"/>
    </source>
</evidence>